<dbReference type="AlphaFoldDB" id="A0A1R3KAI8"/>
<dbReference type="EMBL" id="AWWV01005823">
    <property type="protein sequence ID" value="OMP04059.1"/>
    <property type="molecule type" value="Genomic_DNA"/>
</dbReference>
<keyword evidence="2" id="KW-1185">Reference proteome</keyword>
<name>A0A1R3KAI8_COCAP</name>
<feature type="non-terminal residue" evidence="1">
    <location>
        <position position="76"/>
    </location>
</feature>
<comment type="caution">
    <text evidence="1">The sequence shown here is derived from an EMBL/GenBank/DDBJ whole genome shotgun (WGS) entry which is preliminary data.</text>
</comment>
<dbReference type="Proteomes" id="UP000188268">
    <property type="component" value="Unassembled WGS sequence"/>
</dbReference>
<evidence type="ECO:0000313" key="2">
    <source>
        <dbReference type="Proteomes" id="UP000188268"/>
    </source>
</evidence>
<accession>A0A1R3KAI8</accession>
<reference evidence="1 2" key="1">
    <citation type="submission" date="2013-09" db="EMBL/GenBank/DDBJ databases">
        <title>Corchorus capsularis genome sequencing.</title>
        <authorList>
            <person name="Alam M."/>
            <person name="Haque M.S."/>
            <person name="Islam M.S."/>
            <person name="Emdad E.M."/>
            <person name="Islam M.M."/>
            <person name="Ahmed B."/>
            <person name="Halim A."/>
            <person name="Hossen Q.M.M."/>
            <person name="Hossain M.Z."/>
            <person name="Ahmed R."/>
            <person name="Khan M.M."/>
            <person name="Islam R."/>
            <person name="Rashid M.M."/>
            <person name="Khan S.A."/>
            <person name="Rahman M.S."/>
            <person name="Alam M."/>
        </authorList>
    </citation>
    <scope>NUCLEOTIDE SEQUENCE [LARGE SCALE GENOMIC DNA]</scope>
    <source>
        <strain evidence="2">cv. CVL-1</strain>
        <tissue evidence="1">Whole seedling</tissue>
    </source>
</reference>
<evidence type="ECO:0000313" key="1">
    <source>
        <dbReference type="EMBL" id="OMP04059.1"/>
    </source>
</evidence>
<protein>
    <submittedName>
        <fullName evidence="1">Uncharacterized protein</fullName>
    </submittedName>
</protein>
<organism evidence="1 2">
    <name type="scientific">Corchorus capsularis</name>
    <name type="common">Jute</name>
    <dbReference type="NCBI Taxonomy" id="210143"/>
    <lineage>
        <taxon>Eukaryota</taxon>
        <taxon>Viridiplantae</taxon>
        <taxon>Streptophyta</taxon>
        <taxon>Embryophyta</taxon>
        <taxon>Tracheophyta</taxon>
        <taxon>Spermatophyta</taxon>
        <taxon>Magnoliopsida</taxon>
        <taxon>eudicotyledons</taxon>
        <taxon>Gunneridae</taxon>
        <taxon>Pentapetalae</taxon>
        <taxon>rosids</taxon>
        <taxon>malvids</taxon>
        <taxon>Malvales</taxon>
        <taxon>Malvaceae</taxon>
        <taxon>Grewioideae</taxon>
        <taxon>Apeibeae</taxon>
        <taxon>Corchorus</taxon>
    </lineage>
</organism>
<gene>
    <name evidence="1" type="ORF">CCACVL1_02203</name>
</gene>
<proteinExistence type="predicted"/>
<dbReference type="Gramene" id="OMP04059">
    <property type="protein sequence ID" value="OMP04059"/>
    <property type="gene ID" value="CCACVL1_02203"/>
</dbReference>
<sequence length="76" mass="8719">MATSMGWSRMVEGDMPTEAGEVEGWMNRNLAALHAIQISCAQHVLDQIRNEIFAKKTCSFWPCFTANHPHRLRFNQ</sequence>